<name>A0A9Q3C4E7_9BASI</name>
<dbReference type="OrthoDB" id="411615at2759"/>
<keyword evidence="3" id="KW-1185">Reference proteome</keyword>
<feature type="region of interest" description="Disordered" evidence="1">
    <location>
        <begin position="1"/>
        <end position="29"/>
    </location>
</feature>
<dbReference type="EMBL" id="AVOT02005120">
    <property type="protein sequence ID" value="MBW0478276.1"/>
    <property type="molecule type" value="Genomic_DNA"/>
</dbReference>
<dbReference type="Proteomes" id="UP000765509">
    <property type="component" value="Unassembled WGS sequence"/>
</dbReference>
<evidence type="ECO:0000313" key="2">
    <source>
        <dbReference type="EMBL" id="MBW0478276.1"/>
    </source>
</evidence>
<protein>
    <recommendedName>
        <fullName evidence="4">Reverse transcriptase Ty1/copia-type domain-containing protein</fullName>
    </recommendedName>
</protein>
<sequence>MVEKTHHSSEEPSLSEVVDEVQPADRVEPCPTNSRHLIRIIGPRHPTLITGNIDPTNILPYTQRMEAHLNLLNDTPQTFNGALKSPAKNMWREATQKELRSMEELKVWEPVELNPAYKIVGMTWVFKLKKDKQGDILEHKPCL</sequence>
<reference evidence="2" key="1">
    <citation type="submission" date="2021-03" db="EMBL/GenBank/DDBJ databases">
        <title>Draft genome sequence of rust myrtle Austropuccinia psidii MF-1, a brazilian biotype.</title>
        <authorList>
            <person name="Quecine M.C."/>
            <person name="Pachon D.M.R."/>
            <person name="Bonatelli M.L."/>
            <person name="Correr F.H."/>
            <person name="Franceschini L.M."/>
            <person name="Leite T.F."/>
            <person name="Margarido G.R.A."/>
            <person name="Almeida C.A."/>
            <person name="Ferrarezi J.A."/>
            <person name="Labate C.A."/>
        </authorList>
    </citation>
    <scope>NUCLEOTIDE SEQUENCE</scope>
    <source>
        <strain evidence="2">MF-1</strain>
    </source>
</reference>
<evidence type="ECO:0008006" key="4">
    <source>
        <dbReference type="Google" id="ProtNLM"/>
    </source>
</evidence>
<gene>
    <name evidence="2" type="ORF">O181_017991</name>
</gene>
<organism evidence="2 3">
    <name type="scientific">Austropuccinia psidii MF-1</name>
    <dbReference type="NCBI Taxonomy" id="1389203"/>
    <lineage>
        <taxon>Eukaryota</taxon>
        <taxon>Fungi</taxon>
        <taxon>Dikarya</taxon>
        <taxon>Basidiomycota</taxon>
        <taxon>Pucciniomycotina</taxon>
        <taxon>Pucciniomycetes</taxon>
        <taxon>Pucciniales</taxon>
        <taxon>Sphaerophragmiaceae</taxon>
        <taxon>Austropuccinia</taxon>
    </lineage>
</organism>
<dbReference type="AlphaFoldDB" id="A0A9Q3C4E7"/>
<evidence type="ECO:0000256" key="1">
    <source>
        <dbReference type="SAM" id="MobiDB-lite"/>
    </source>
</evidence>
<accession>A0A9Q3C4E7</accession>
<proteinExistence type="predicted"/>
<feature type="compositionally biased region" description="Basic and acidic residues" evidence="1">
    <location>
        <begin position="1"/>
        <end position="10"/>
    </location>
</feature>
<comment type="caution">
    <text evidence="2">The sequence shown here is derived from an EMBL/GenBank/DDBJ whole genome shotgun (WGS) entry which is preliminary data.</text>
</comment>
<evidence type="ECO:0000313" key="3">
    <source>
        <dbReference type="Proteomes" id="UP000765509"/>
    </source>
</evidence>